<comment type="subcellular location">
    <subcellularLocation>
        <location evidence="2 16">Cytoplasm</location>
    </subcellularLocation>
</comment>
<dbReference type="FunFam" id="2.40.50.140:FF:000042">
    <property type="entry name" value="Methionine--tRNA ligase"/>
    <property type="match status" value="1"/>
</dbReference>
<dbReference type="Pfam" id="PF09334">
    <property type="entry name" value="tRNA-synt_1g"/>
    <property type="match status" value="1"/>
</dbReference>
<comment type="similarity">
    <text evidence="3 16">Belongs to the class-I aminoacyl-tRNA synthetase family. MetG type 1 subfamily.</text>
</comment>
<dbReference type="InterPro" id="IPR012340">
    <property type="entry name" value="NA-bd_OB-fold"/>
</dbReference>
<dbReference type="GO" id="GO:0006431">
    <property type="term" value="P:methionyl-tRNA aminoacylation"/>
    <property type="evidence" value="ECO:0007669"/>
    <property type="project" value="UniProtKB-UniRule"/>
</dbReference>
<keyword evidence="6 16" id="KW-0820">tRNA-binding</keyword>
<evidence type="ECO:0000256" key="7">
    <source>
        <dbReference type="ARBA" id="ARBA00022598"/>
    </source>
</evidence>
<dbReference type="GO" id="GO:0000049">
    <property type="term" value="F:tRNA binding"/>
    <property type="evidence" value="ECO:0007669"/>
    <property type="project" value="UniProtKB-UniRule"/>
</dbReference>
<evidence type="ECO:0000256" key="13">
    <source>
        <dbReference type="ARBA" id="ARBA00022917"/>
    </source>
</evidence>
<comment type="cofactor">
    <cofactor evidence="16">
        <name>Zn(2+)</name>
        <dbReference type="ChEBI" id="CHEBI:29105"/>
    </cofactor>
    <text evidence="16">Binds 1 zinc ion per subunit.</text>
</comment>
<feature type="binding site" evidence="16">
    <location>
        <position position="148"/>
    </location>
    <ligand>
        <name>Zn(2+)</name>
        <dbReference type="ChEBI" id="CHEBI:29105"/>
    </ligand>
</feature>
<evidence type="ECO:0000256" key="5">
    <source>
        <dbReference type="ARBA" id="ARBA00022490"/>
    </source>
</evidence>
<feature type="short sequence motif" description="'HIGH' region" evidence="16">
    <location>
        <begin position="14"/>
        <end position="24"/>
    </location>
</feature>
<evidence type="ECO:0000256" key="10">
    <source>
        <dbReference type="ARBA" id="ARBA00022833"/>
    </source>
</evidence>
<dbReference type="InterPro" id="IPR029038">
    <property type="entry name" value="MetRS_Zn"/>
</dbReference>
<dbReference type="Proteomes" id="UP000295717">
    <property type="component" value="Unassembled WGS sequence"/>
</dbReference>
<dbReference type="GO" id="GO:0005524">
    <property type="term" value="F:ATP binding"/>
    <property type="evidence" value="ECO:0007669"/>
    <property type="project" value="UniProtKB-UniRule"/>
</dbReference>
<dbReference type="OrthoDB" id="9810191at2"/>
<dbReference type="CDD" id="cd00814">
    <property type="entry name" value="MetRS_core"/>
    <property type="match status" value="1"/>
</dbReference>
<feature type="binding site" evidence="16">
    <location>
        <position position="158"/>
    </location>
    <ligand>
        <name>Zn(2+)</name>
        <dbReference type="ChEBI" id="CHEBI:29105"/>
    </ligand>
</feature>
<evidence type="ECO:0000256" key="12">
    <source>
        <dbReference type="ARBA" id="ARBA00022884"/>
    </source>
</evidence>
<dbReference type="InterPro" id="IPR001412">
    <property type="entry name" value="aa-tRNA-synth_I_CS"/>
</dbReference>
<dbReference type="InterPro" id="IPR002547">
    <property type="entry name" value="tRNA-bd_dom"/>
</dbReference>
<dbReference type="InterPro" id="IPR023458">
    <property type="entry name" value="Met-tRNA_ligase_1"/>
</dbReference>
<dbReference type="InterPro" id="IPR004495">
    <property type="entry name" value="Met-tRNA-synth_bsu_C"/>
</dbReference>
<dbReference type="NCBIfam" id="TIGR00398">
    <property type="entry name" value="metG"/>
    <property type="match status" value="1"/>
</dbReference>
<dbReference type="PANTHER" id="PTHR45765">
    <property type="entry name" value="METHIONINE--TRNA LIGASE"/>
    <property type="match status" value="1"/>
</dbReference>
<dbReference type="EMBL" id="SMAO01000004">
    <property type="protein sequence ID" value="TCT21494.1"/>
    <property type="molecule type" value="Genomic_DNA"/>
</dbReference>
<dbReference type="InterPro" id="IPR014729">
    <property type="entry name" value="Rossmann-like_a/b/a_fold"/>
</dbReference>
<evidence type="ECO:0000256" key="4">
    <source>
        <dbReference type="ARBA" id="ARBA00011738"/>
    </source>
</evidence>
<keyword evidence="5 16" id="KW-0963">Cytoplasm</keyword>
<dbReference type="NCBIfam" id="TIGR00399">
    <property type="entry name" value="metG_C_term"/>
    <property type="match status" value="1"/>
</dbReference>
<protein>
    <recommendedName>
        <fullName evidence="16">Methionine--tRNA ligase</fullName>
        <ecNumber evidence="16">6.1.1.10</ecNumber>
    </recommendedName>
    <alternativeName>
        <fullName evidence="16">Methionyl-tRNA synthetase</fullName>
        <shortName evidence="16">MetRS</shortName>
    </alternativeName>
</protein>
<dbReference type="InterPro" id="IPR014758">
    <property type="entry name" value="Met-tRNA_synth"/>
</dbReference>
<evidence type="ECO:0000256" key="3">
    <source>
        <dbReference type="ARBA" id="ARBA00008258"/>
    </source>
</evidence>
<dbReference type="Gene3D" id="2.40.50.140">
    <property type="entry name" value="Nucleic acid-binding proteins"/>
    <property type="match status" value="1"/>
</dbReference>
<dbReference type="Pfam" id="PF01588">
    <property type="entry name" value="tRNA_bind"/>
    <property type="match status" value="1"/>
</dbReference>
<dbReference type="SUPFAM" id="SSF52374">
    <property type="entry name" value="Nucleotidylyl transferase"/>
    <property type="match status" value="1"/>
</dbReference>
<evidence type="ECO:0000256" key="8">
    <source>
        <dbReference type="ARBA" id="ARBA00022723"/>
    </source>
</evidence>
<dbReference type="GO" id="GO:0004825">
    <property type="term" value="F:methionine-tRNA ligase activity"/>
    <property type="evidence" value="ECO:0007669"/>
    <property type="project" value="UniProtKB-UniRule"/>
</dbReference>
<keyword evidence="11 16" id="KW-0067">ATP-binding</keyword>
<dbReference type="EC" id="6.1.1.10" evidence="16"/>
<evidence type="ECO:0000256" key="16">
    <source>
        <dbReference type="HAMAP-Rule" id="MF_00098"/>
    </source>
</evidence>
<feature type="short sequence motif" description="'KMSKS' region" evidence="16">
    <location>
        <begin position="331"/>
        <end position="335"/>
    </location>
</feature>
<keyword evidence="12 16" id="KW-0694">RNA-binding</keyword>
<dbReference type="CDD" id="cd02800">
    <property type="entry name" value="tRNA_bind_EcMetRS_like"/>
    <property type="match status" value="1"/>
</dbReference>
<evidence type="ECO:0000256" key="9">
    <source>
        <dbReference type="ARBA" id="ARBA00022741"/>
    </source>
</evidence>
<evidence type="ECO:0000313" key="18">
    <source>
        <dbReference type="EMBL" id="TCT21494.1"/>
    </source>
</evidence>
<dbReference type="SUPFAM" id="SSF57770">
    <property type="entry name" value="Methionyl-tRNA synthetase (MetRS), Zn-domain"/>
    <property type="match status" value="1"/>
</dbReference>
<comment type="function">
    <text evidence="1 16">Is required not only for elongation of protein synthesis but also for the initiation of all mRNA translation through initiator tRNA(fMet) aminoacylation.</text>
</comment>
<dbReference type="FunFam" id="2.20.28.20:FF:000001">
    <property type="entry name" value="Methionine--tRNA ligase"/>
    <property type="match status" value="1"/>
</dbReference>
<name>A0A4R3MYN0_9GAMM</name>
<evidence type="ECO:0000256" key="6">
    <source>
        <dbReference type="ARBA" id="ARBA00022555"/>
    </source>
</evidence>
<dbReference type="Pfam" id="PF19303">
    <property type="entry name" value="Anticodon_3"/>
    <property type="match status" value="1"/>
</dbReference>
<sequence length="682" mass="75768">MSTPRDILITSALPYANGPIHIGHLVEYIQTDIWARFQKMRGHHCWYVCADDAHGTPIMLRARQEGITPEDLIARVSEEHQADFAAFRVGFDNYHSTHSPENQHYANLIYERNRDAGHIARRTITQAYDPVEQMFLPDRFIKGECPKCGAPDQYGDNCEVCGASYSPAELKNARSAVSGAVPEQRESDHYFFRLGDFEPMLREWTRGGSLQKEVANKLDEWFASGLQEWDISRDAPYFGFEIPDHPGKFFYVWLDAPIGYMASFQNLCDRTPGLDFDQFWGKNSTAELYHFIGKDIIYFHALFFPATLHGAGFRVPSAIFAHGFLTVDGQKMSKSRGTFIKARTYLDHLNPEYLRYYFAAKLGPGVDDIDLNLEDFTARVNADLVGKVVNIASRCAGFIGKRFDGRLSGSLSEPALFAEFVAAGESIAAAYEKREFSRAVREIMALADRANQYIDEKAPWVVAKQDGRDAELQDICSMGINLFRVLIGYLRPILPGTAAESEAFLRIAPLTWEAIGTPLLDHAIATFKPLMTRVEPAQIAAMLEASKEDLSATVMAPDAAPAAANPHLTRDPIAGPVDYDTFAKTDLRVALIREAKQVEGADKLLQLTLDLGGETRNVFAGIRSAYDPRDLEGRLTVMVANLAPRKMRFGVSEGMVLAAGPGGKDLFILSPDTGAEPGMKVK</sequence>
<keyword evidence="9 16" id="KW-0547">Nucleotide-binding</keyword>
<dbReference type="CDD" id="cd07957">
    <property type="entry name" value="Anticodon_Ia_Met"/>
    <property type="match status" value="1"/>
</dbReference>
<dbReference type="GO" id="GO:0046872">
    <property type="term" value="F:metal ion binding"/>
    <property type="evidence" value="ECO:0007669"/>
    <property type="project" value="UniProtKB-KW"/>
</dbReference>
<evidence type="ECO:0000256" key="15">
    <source>
        <dbReference type="ARBA" id="ARBA00047364"/>
    </source>
</evidence>
<dbReference type="InterPro" id="IPR009080">
    <property type="entry name" value="tRNAsynth_Ia_anticodon-bd"/>
</dbReference>
<dbReference type="InterPro" id="IPR015413">
    <property type="entry name" value="Methionyl/Leucyl_tRNA_Synth"/>
</dbReference>
<evidence type="ECO:0000256" key="14">
    <source>
        <dbReference type="ARBA" id="ARBA00023146"/>
    </source>
</evidence>
<dbReference type="FunFam" id="1.10.730.10:FF:000005">
    <property type="entry name" value="Methionine--tRNA ligase"/>
    <property type="match status" value="1"/>
</dbReference>
<dbReference type="InterPro" id="IPR033911">
    <property type="entry name" value="MetRS_core"/>
</dbReference>
<comment type="subunit">
    <text evidence="4 16">Homodimer.</text>
</comment>
<comment type="catalytic activity">
    <reaction evidence="15 16">
        <text>tRNA(Met) + L-methionine + ATP = L-methionyl-tRNA(Met) + AMP + diphosphate</text>
        <dbReference type="Rhea" id="RHEA:13481"/>
        <dbReference type="Rhea" id="RHEA-COMP:9667"/>
        <dbReference type="Rhea" id="RHEA-COMP:9698"/>
        <dbReference type="ChEBI" id="CHEBI:30616"/>
        <dbReference type="ChEBI" id="CHEBI:33019"/>
        <dbReference type="ChEBI" id="CHEBI:57844"/>
        <dbReference type="ChEBI" id="CHEBI:78442"/>
        <dbReference type="ChEBI" id="CHEBI:78530"/>
        <dbReference type="ChEBI" id="CHEBI:456215"/>
        <dbReference type="EC" id="6.1.1.10"/>
    </reaction>
</comment>
<dbReference type="RefSeq" id="WP_132977078.1">
    <property type="nucleotide sequence ID" value="NZ_SMAO01000004.1"/>
</dbReference>
<keyword evidence="8 16" id="KW-0479">Metal-binding</keyword>
<keyword evidence="14 16" id="KW-0030">Aminoacyl-tRNA synthetase</keyword>
<evidence type="ECO:0000256" key="2">
    <source>
        <dbReference type="ARBA" id="ARBA00004496"/>
    </source>
</evidence>
<dbReference type="SUPFAM" id="SSF47323">
    <property type="entry name" value="Anticodon-binding domain of a subclass of class I aminoacyl-tRNA synthetases"/>
    <property type="match status" value="1"/>
</dbReference>
<evidence type="ECO:0000256" key="1">
    <source>
        <dbReference type="ARBA" id="ARBA00003314"/>
    </source>
</evidence>
<dbReference type="HAMAP" id="MF_00098">
    <property type="entry name" value="Met_tRNA_synth_type1"/>
    <property type="match status" value="1"/>
</dbReference>
<accession>A0A4R3MYN0</accession>
<comment type="caution">
    <text evidence="18">The sequence shown here is derived from an EMBL/GenBank/DDBJ whole genome shotgun (WGS) entry which is preliminary data.</text>
</comment>
<feature type="binding site" evidence="16">
    <location>
        <position position="145"/>
    </location>
    <ligand>
        <name>Zn(2+)</name>
        <dbReference type="ChEBI" id="CHEBI:29105"/>
    </ligand>
</feature>
<dbReference type="NCBIfam" id="NF001100">
    <property type="entry name" value="PRK00133.1"/>
    <property type="match status" value="1"/>
</dbReference>
<dbReference type="PROSITE" id="PS00178">
    <property type="entry name" value="AA_TRNA_LIGASE_I"/>
    <property type="match status" value="1"/>
</dbReference>
<dbReference type="SUPFAM" id="SSF50249">
    <property type="entry name" value="Nucleic acid-binding proteins"/>
    <property type="match status" value="1"/>
</dbReference>
<dbReference type="Gene3D" id="3.40.50.620">
    <property type="entry name" value="HUPs"/>
    <property type="match status" value="1"/>
</dbReference>
<gene>
    <name evidence="16" type="primary">metG</name>
    <name evidence="18" type="ORF">EDC35_104353</name>
</gene>
<feature type="domain" description="TRNA-binding" evidence="17">
    <location>
        <begin position="581"/>
        <end position="682"/>
    </location>
</feature>
<keyword evidence="7 16" id="KW-0436">Ligase</keyword>
<keyword evidence="10 16" id="KW-0862">Zinc</keyword>
<evidence type="ECO:0000313" key="19">
    <source>
        <dbReference type="Proteomes" id="UP000295717"/>
    </source>
</evidence>
<reference evidence="18 19" key="1">
    <citation type="submission" date="2019-03" db="EMBL/GenBank/DDBJ databases">
        <title>Genomic Encyclopedia of Type Strains, Phase IV (KMG-IV): sequencing the most valuable type-strain genomes for metagenomic binning, comparative biology and taxonomic classification.</title>
        <authorList>
            <person name="Goeker M."/>
        </authorList>
    </citation>
    <scope>NUCLEOTIDE SEQUENCE [LARGE SCALE GENOMIC DNA]</scope>
    <source>
        <strain evidence="18 19">DSM 13587</strain>
    </source>
</reference>
<dbReference type="Gene3D" id="2.20.28.20">
    <property type="entry name" value="Methionyl-tRNA synthetase, Zn-domain"/>
    <property type="match status" value="1"/>
</dbReference>
<dbReference type="InterPro" id="IPR041872">
    <property type="entry name" value="Anticodon_Met"/>
</dbReference>
<dbReference type="PRINTS" id="PR01041">
    <property type="entry name" value="TRNASYNTHMET"/>
</dbReference>
<keyword evidence="19" id="KW-1185">Reference proteome</keyword>
<dbReference type="PROSITE" id="PS50886">
    <property type="entry name" value="TRBD"/>
    <property type="match status" value="1"/>
</dbReference>
<evidence type="ECO:0000256" key="11">
    <source>
        <dbReference type="ARBA" id="ARBA00022840"/>
    </source>
</evidence>
<dbReference type="Gene3D" id="1.10.730.10">
    <property type="entry name" value="Isoleucyl-tRNA Synthetase, Domain 1"/>
    <property type="match status" value="1"/>
</dbReference>
<dbReference type="PANTHER" id="PTHR45765:SF1">
    <property type="entry name" value="METHIONINE--TRNA LIGASE, CYTOPLASMIC"/>
    <property type="match status" value="1"/>
</dbReference>
<keyword evidence="13 16" id="KW-0648">Protein biosynthesis</keyword>
<organism evidence="18 19">
    <name type="scientific">Thiobaca trueperi</name>
    <dbReference type="NCBI Taxonomy" id="127458"/>
    <lineage>
        <taxon>Bacteria</taxon>
        <taxon>Pseudomonadati</taxon>
        <taxon>Pseudomonadota</taxon>
        <taxon>Gammaproteobacteria</taxon>
        <taxon>Chromatiales</taxon>
        <taxon>Chromatiaceae</taxon>
        <taxon>Thiobaca</taxon>
    </lineage>
</organism>
<dbReference type="AlphaFoldDB" id="A0A4R3MYN0"/>
<feature type="binding site" evidence="16">
    <location>
        <position position="334"/>
    </location>
    <ligand>
        <name>ATP</name>
        <dbReference type="ChEBI" id="CHEBI:30616"/>
    </ligand>
</feature>
<dbReference type="GO" id="GO:0005829">
    <property type="term" value="C:cytosol"/>
    <property type="evidence" value="ECO:0007669"/>
    <property type="project" value="TreeGrafter"/>
</dbReference>
<proteinExistence type="inferred from homology"/>
<feature type="binding site" evidence="16">
    <location>
        <position position="161"/>
    </location>
    <ligand>
        <name>Zn(2+)</name>
        <dbReference type="ChEBI" id="CHEBI:29105"/>
    </ligand>
</feature>
<evidence type="ECO:0000259" key="17">
    <source>
        <dbReference type="PROSITE" id="PS50886"/>
    </source>
</evidence>